<dbReference type="Pfam" id="PF02485">
    <property type="entry name" value="Branch"/>
    <property type="match status" value="1"/>
</dbReference>
<evidence type="ECO:0000256" key="6">
    <source>
        <dbReference type="SAM" id="Phobius"/>
    </source>
</evidence>
<evidence type="ECO:0000313" key="7">
    <source>
        <dbReference type="EMBL" id="TYJ99000.1"/>
    </source>
</evidence>
<evidence type="ECO:0000256" key="3">
    <source>
        <dbReference type="ARBA" id="ARBA00022679"/>
    </source>
</evidence>
<dbReference type="PANTHER" id="PTHR31042">
    <property type="entry name" value="CORE-2/I-BRANCHING BETA-1,6-N-ACETYLGLUCOSAMINYLTRANSFERASE FAMILY PROTEIN-RELATED"/>
    <property type="match status" value="1"/>
</dbReference>
<keyword evidence="6" id="KW-1133">Transmembrane helix</keyword>
<gene>
    <name evidence="7" type="ORF">E5676_scaffold248G002040</name>
</gene>
<dbReference type="GO" id="GO:0016020">
    <property type="term" value="C:membrane"/>
    <property type="evidence" value="ECO:0007669"/>
    <property type="project" value="UniProtKB-SubCell"/>
</dbReference>
<protein>
    <recommendedName>
        <fullName evidence="9">Core-2/I-branching beta-1,6-N-acetylglucosaminyltransferase family protein</fullName>
    </recommendedName>
</protein>
<dbReference type="InterPro" id="IPR044174">
    <property type="entry name" value="BC10-like"/>
</dbReference>
<accession>A0A5D3BGS6</accession>
<dbReference type="Proteomes" id="UP000321947">
    <property type="component" value="Unassembled WGS sequence"/>
</dbReference>
<evidence type="ECO:0000256" key="4">
    <source>
        <dbReference type="ARBA" id="ARBA00023136"/>
    </source>
</evidence>
<evidence type="ECO:0000256" key="2">
    <source>
        <dbReference type="ARBA" id="ARBA00022676"/>
    </source>
</evidence>
<evidence type="ECO:0000256" key="1">
    <source>
        <dbReference type="ARBA" id="ARBA00004606"/>
    </source>
</evidence>
<comment type="subcellular location">
    <subcellularLocation>
        <location evidence="1">Membrane</location>
        <topology evidence="1">Single-pass type II membrane protein</topology>
    </subcellularLocation>
</comment>
<dbReference type="GO" id="GO:0016757">
    <property type="term" value="F:glycosyltransferase activity"/>
    <property type="evidence" value="ECO:0007669"/>
    <property type="project" value="UniProtKB-KW"/>
</dbReference>
<keyword evidence="2" id="KW-0328">Glycosyltransferase</keyword>
<sequence>MAEPTGKVQFHHQQLSSLISHFLVFGLGLVIGTSFHFSISGSLISSSNFELMRQYWPVTPPQPAPVVVGMREFRSSKSVGQEMMMSSSEGPHPPGDQLVHRMRGLPAVKGIIRGKVAFMFLTRGDLPLRPFWERFFNGNEGLYSIYVHSDPSFNATFPLNSVFHGRTIPSKVVEWGQPSMIEAERRLLSNALLDVSNQRFLLLSESCIPVFNFTTVYTYLMGSAHIFVESYDLPGRLGRNRYRSKMQPTIIETQWRKGSQWFEMDRRTATVVVEDRKYFPLFQKYCRPNCISDEHYLATMMSIEFGERNSNRTLTWTDWSKHGPHPTGFESEDVTVELLERIRDGSMCEYNGERSRICYLFARKFMGSALNRLLEIASQIMFIH</sequence>
<name>A0A5D3BGS6_CUCMM</name>
<evidence type="ECO:0008006" key="9">
    <source>
        <dbReference type="Google" id="ProtNLM"/>
    </source>
</evidence>
<organism evidence="7 8">
    <name type="scientific">Cucumis melo var. makuwa</name>
    <name type="common">Oriental melon</name>
    <dbReference type="NCBI Taxonomy" id="1194695"/>
    <lineage>
        <taxon>Eukaryota</taxon>
        <taxon>Viridiplantae</taxon>
        <taxon>Streptophyta</taxon>
        <taxon>Embryophyta</taxon>
        <taxon>Tracheophyta</taxon>
        <taxon>Spermatophyta</taxon>
        <taxon>Magnoliopsida</taxon>
        <taxon>eudicotyledons</taxon>
        <taxon>Gunneridae</taxon>
        <taxon>Pentapetalae</taxon>
        <taxon>rosids</taxon>
        <taxon>fabids</taxon>
        <taxon>Cucurbitales</taxon>
        <taxon>Cucurbitaceae</taxon>
        <taxon>Benincaseae</taxon>
        <taxon>Cucumis</taxon>
    </lineage>
</organism>
<evidence type="ECO:0000256" key="5">
    <source>
        <dbReference type="ARBA" id="ARBA00023180"/>
    </source>
</evidence>
<comment type="caution">
    <text evidence="7">The sequence shown here is derived from an EMBL/GenBank/DDBJ whole genome shotgun (WGS) entry which is preliminary data.</text>
</comment>
<keyword evidence="3" id="KW-0808">Transferase</keyword>
<proteinExistence type="predicted"/>
<keyword evidence="4 6" id="KW-0472">Membrane</keyword>
<feature type="transmembrane region" description="Helical" evidence="6">
    <location>
        <begin position="20"/>
        <end position="44"/>
    </location>
</feature>
<dbReference type="InterPro" id="IPR003406">
    <property type="entry name" value="Glyco_trans_14"/>
</dbReference>
<dbReference type="EMBL" id="SSTD01017768">
    <property type="protein sequence ID" value="TYJ99000.1"/>
    <property type="molecule type" value="Genomic_DNA"/>
</dbReference>
<evidence type="ECO:0000313" key="8">
    <source>
        <dbReference type="Proteomes" id="UP000321947"/>
    </source>
</evidence>
<dbReference type="AlphaFoldDB" id="A0A5D3BGS6"/>
<keyword evidence="5" id="KW-0325">Glycoprotein</keyword>
<dbReference type="PANTHER" id="PTHR31042:SF111">
    <property type="entry name" value="CORE-2_I-BRANCHING BETA-1,6-N-ACETYLGLUCOSAMINYLTRANSFERASE FAMILY PROTEIN"/>
    <property type="match status" value="1"/>
</dbReference>
<keyword evidence="6" id="KW-0812">Transmembrane</keyword>
<reference evidence="7 8" key="1">
    <citation type="submission" date="2019-08" db="EMBL/GenBank/DDBJ databases">
        <title>Draft genome sequences of two oriental melons (Cucumis melo L. var makuwa).</title>
        <authorList>
            <person name="Kwon S.-Y."/>
        </authorList>
    </citation>
    <scope>NUCLEOTIDE SEQUENCE [LARGE SCALE GENOMIC DNA]</scope>
    <source>
        <strain evidence="8">cv. Chang Bougi</strain>
        <tissue evidence="7">Leaf</tissue>
    </source>
</reference>